<gene>
    <name evidence="1" type="ORF">LX64_04737</name>
</gene>
<name>A0A327Q6C9_9BACT</name>
<dbReference type="AlphaFoldDB" id="A0A327Q6C9"/>
<organism evidence="1 2">
    <name type="scientific">Chitinophaga skermanii</name>
    <dbReference type="NCBI Taxonomy" id="331697"/>
    <lineage>
        <taxon>Bacteria</taxon>
        <taxon>Pseudomonadati</taxon>
        <taxon>Bacteroidota</taxon>
        <taxon>Chitinophagia</taxon>
        <taxon>Chitinophagales</taxon>
        <taxon>Chitinophagaceae</taxon>
        <taxon>Chitinophaga</taxon>
    </lineage>
</organism>
<dbReference type="Proteomes" id="UP000249547">
    <property type="component" value="Unassembled WGS sequence"/>
</dbReference>
<protein>
    <submittedName>
        <fullName evidence="1">Uncharacterized protein</fullName>
    </submittedName>
</protein>
<proteinExistence type="predicted"/>
<evidence type="ECO:0000313" key="1">
    <source>
        <dbReference type="EMBL" id="RAI98752.1"/>
    </source>
</evidence>
<sequence>MLDADTAFTTLSKIDVADAAQNQKASIYNFSLKKKAREAFATDNYLISILYIPNANTAPVSMNDATSFTEFVHSLPKSSEGLSLDIMTFTAHTPHNFIVDSVMAIKEHGQTTVLKGTIIAKVYLLKPYYQAINLQSNSYIINVKAKKTKLTYENGLPMLVDRVMDMDYTNKLYLIEFADNKYHFFKNGKVCRDCFYGDKAEEFIFEPTKGITSLKCYLPKISSFQLLGEKRNDAPVRTYMNADAYYQFK</sequence>
<dbReference type="EMBL" id="QLLL01000011">
    <property type="protein sequence ID" value="RAI98752.1"/>
    <property type="molecule type" value="Genomic_DNA"/>
</dbReference>
<accession>A0A327Q6C9</accession>
<keyword evidence="2" id="KW-1185">Reference proteome</keyword>
<reference evidence="1 2" key="1">
    <citation type="submission" date="2018-06" db="EMBL/GenBank/DDBJ databases">
        <title>Genomic Encyclopedia of Archaeal and Bacterial Type Strains, Phase II (KMG-II): from individual species to whole genera.</title>
        <authorList>
            <person name="Goeker M."/>
        </authorList>
    </citation>
    <scope>NUCLEOTIDE SEQUENCE [LARGE SCALE GENOMIC DNA]</scope>
    <source>
        <strain evidence="1 2">DSM 23857</strain>
    </source>
</reference>
<comment type="caution">
    <text evidence="1">The sequence shown here is derived from an EMBL/GenBank/DDBJ whole genome shotgun (WGS) entry which is preliminary data.</text>
</comment>
<evidence type="ECO:0000313" key="2">
    <source>
        <dbReference type="Proteomes" id="UP000249547"/>
    </source>
</evidence>